<evidence type="ECO:0000256" key="5">
    <source>
        <dbReference type="SAM" id="Phobius"/>
    </source>
</evidence>
<feature type="transmembrane region" description="Helical" evidence="5">
    <location>
        <begin position="272"/>
        <end position="292"/>
    </location>
</feature>
<proteinExistence type="predicted"/>
<evidence type="ECO:0000256" key="1">
    <source>
        <dbReference type="ARBA" id="ARBA00004141"/>
    </source>
</evidence>
<evidence type="ECO:0000259" key="6">
    <source>
        <dbReference type="Pfam" id="PF00324"/>
    </source>
</evidence>
<accession>A0ABR8N9H9</accession>
<feature type="transmembrane region" description="Helical" evidence="5">
    <location>
        <begin position="115"/>
        <end position="134"/>
    </location>
</feature>
<comment type="caution">
    <text evidence="7">The sequence shown here is derived from an EMBL/GenBank/DDBJ whole genome shotgun (WGS) entry which is preliminary data.</text>
</comment>
<comment type="subcellular location">
    <subcellularLocation>
        <location evidence="1">Membrane</location>
        <topology evidence="1">Multi-pass membrane protein</topology>
    </subcellularLocation>
</comment>
<keyword evidence="4 5" id="KW-0472">Membrane</keyword>
<name>A0ABR8N9H9_9ACTN</name>
<sequence>MLTVLALAAPLGAIAGFVPVIIYAGNGVGTPMTFLTVGVILTVFAVGFTTMTRHHKIGGAFYAYITAGLGRPLGLGASFVALVGYMTLMLGAYGLLGVSIDALLVTLFGVPSVTWWVYSLLGWVAVTALAHFNVELSGRVLSTLMVLEVLIVMALNIPALVGGGDEGHSVASFTPTEFLSGAPGLGILFASACFLGFEATAIYRAEVKDPDRTVPRATYLAVTLITAFYVISSWALITAVGPDKVVAEAEANATFMFADALGSYYGNVAKDIAQILLVTSVFASVLSSHNPIARYIFSLGKDGVFPSTLGQAHHSHGSPAKASFAASVAGLLITLPFVVAGTDVVRFYSWMFGFGAFALLLLMACTSVAVIAFFRKHHTGERMWNTTIAPVLALIGLGGVLVIVSLNFDALTGAGAALSFVFQGIVYAAGVLGIVLALLWRKSRPSVYQRIGGQAEQELEAV</sequence>
<evidence type="ECO:0000313" key="7">
    <source>
        <dbReference type="EMBL" id="MBD3924247.1"/>
    </source>
</evidence>
<keyword evidence="2 5" id="KW-0812">Transmembrane</keyword>
<evidence type="ECO:0000256" key="4">
    <source>
        <dbReference type="ARBA" id="ARBA00023136"/>
    </source>
</evidence>
<organism evidence="7 8">
    <name type="scientific">Nocardioides cavernae</name>
    <dbReference type="NCBI Taxonomy" id="1921566"/>
    <lineage>
        <taxon>Bacteria</taxon>
        <taxon>Bacillati</taxon>
        <taxon>Actinomycetota</taxon>
        <taxon>Actinomycetes</taxon>
        <taxon>Propionibacteriales</taxon>
        <taxon>Nocardioidaceae</taxon>
        <taxon>Nocardioides</taxon>
    </lineage>
</organism>
<keyword evidence="8" id="KW-1185">Reference proteome</keyword>
<dbReference type="Proteomes" id="UP000618818">
    <property type="component" value="Unassembled WGS sequence"/>
</dbReference>
<dbReference type="RefSeq" id="WP_191194034.1">
    <property type="nucleotide sequence ID" value="NZ_JACXYZ010000001.1"/>
</dbReference>
<evidence type="ECO:0000256" key="2">
    <source>
        <dbReference type="ARBA" id="ARBA00022692"/>
    </source>
</evidence>
<feature type="transmembrane region" description="Helical" evidence="5">
    <location>
        <begin position="34"/>
        <end position="52"/>
    </location>
</feature>
<feature type="transmembrane region" description="Helical" evidence="5">
    <location>
        <begin position="386"/>
        <end position="408"/>
    </location>
</feature>
<protein>
    <submittedName>
        <fullName evidence="7">APC family permease</fullName>
    </submittedName>
</protein>
<dbReference type="InterPro" id="IPR050367">
    <property type="entry name" value="APC_superfamily"/>
</dbReference>
<dbReference type="PANTHER" id="PTHR42770">
    <property type="entry name" value="AMINO ACID TRANSPORTER-RELATED"/>
    <property type="match status" value="1"/>
</dbReference>
<feature type="transmembrane region" description="Helical" evidence="5">
    <location>
        <begin position="322"/>
        <end position="341"/>
    </location>
</feature>
<feature type="transmembrane region" description="Helical" evidence="5">
    <location>
        <begin position="347"/>
        <end position="374"/>
    </location>
</feature>
<feature type="transmembrane region" description="Helical" evidence="5">
    <location>
        <begin position="73"/>
        <end position="95"/>
    </location>
</feature>
<evidence type="ECO:0000313" key="8">
    <source>
        <dbReference type="Proteomes" id="UP000618818"/>
    </source>
</evidence>
<feature type="transmembrane region" description="Helical" evidence="5">
    <location>
        <begin position="420"/>
        <end position="440"/>
    </location>
</feature>
<dbReference type="Pfam" id="PF00324">
    <property type="entry name" value="AA_permease"/>
    <property type="match status" value="1"/>
</dbReference>
<dbReference type="PIRSF" id="PIRSF006060">
    <property type="entry name" value="AA_transporter"/>
    <property type="match status" value="1"/>
</dbReference>
<feature type="domain" description="Amino acid permease/ SLC12A" evidence="6">
    <location>
        <begin position="5"/>
        <end position="406"/>
    </location>
</feature>
<keyword evidence="3 5" id="KW-1133">Transmembrane helix</keyword>
<dbReference type="EMBL" id="JACXYZ010000001">
    <property type="protein sequence ID" value="MBD3924247.1"/>
    <property type="molecule type" value="Genomic_DNA"/>
</dbReference>
<evidence type="ECO:0000256" key="3">
    <source>
        <dbReference type="ARBA" id="ARBA00022989"/>
    </source>
</evidence>
<dbReference type="InterPro" id="IPR004841">
    <property type="entry name" value="AA-permease/SLC12A_dom"/>
</dbReference>
<feature type="transmembrane region" description="Helical" evidence="5">
    <location>
        <begin position="217"/>
        <end position="237"/>
    </location>
</feature>
<reference evidence="7 8" key="1">
    <citation type="submission" date="2020-09" db="EMBL/GenBank/DDBJ databases">
        <title>novel species in genus Nocardioides.</title>
        <authorList>
            <person name="Zhang G."/>
        </authorList>
    </citation>
    <scope>NUCLEOTIDE SEQUENCE [LARGE SCALE GENOMIC DNA]</scope>
    <source>
        <strain evidence="7 8">KCTC 39551</strain>
    </source>
</reference>
<feature type="transmembrane region" description="Helical" evidence="5">
    <location>
        <begin position="181"/>
        <end position="205"/>
    </location>
</feature>
<gene>
    <name evidence="7" type="ORF">IEZ26_06410</name>
</gene>
<feature type="transmembrane region" description="Helical" evidence="5">
    <location>
        <begin position="141"/>
        <end position="161"/>
    </location>
</feature>
<dbReference type="Gene3D" id="1.20.1740.10">
    <property type="entry name" value="Amino acid/polyamine transporter I"/>
    <property type="match status" value="1"/>
</dbReference>
<dbReference type="PANTHER" id="PTHR42770:SF16">
    <property type="entry name" value="AMINO ACID PERMEASE"/>
    <property type="match status" value="1"/>
</dbReference>